<dbReference type="KEGG" id="samy:DB32_003037"/>
<evidence type="ECO:0000313" key="3">
    <source>
        <dbReference type="Proteomes" id="UP000034883"/>
    </source>
</evidence>
<organism evidence="2 3">
    <name type="scientific">Sandaracinus amylolyticus</name>
    <dbReference type="NCBI Taxonomy" id="927083"/>
    <lineage>
        <taxon>Bacteria</taxon>
        <taxon>Pseudomonadati</taxon>
        <taxon>Myxococcota</taxon>
        <taxon>Polyangia</taxon>
        <taxon>Polyangiales</taxon>
        <taxon>Sandaracinaceae</taxon>
        <taxon>Sandaracinus</taxon>
    </lineage>
</organism>
<protein>
    <submittedName>
        <fullName evidence="2">Uncharacterized protein</fullName>
    </submittedName>
</protein>
<name>A0A0F6YI84_9BACT</name>
<reference evidence="2 3" key="1">
    <citation type="submission" date="2015-03" db="EMBL/GenBank/DDBJ databases">
        <title>Genome assembly of Sandaracinus amylolyticus DSM 53668.</title>
        <authorList>
            <person name="Sharma G."/>
            <person name="Subramanian S."/>
        </authorList>
    </citation>
    <scope>NUCLEOTIDE SEQUENCE [LARGE SCALE GENOMIC DNA]</scope>
    <source>
        <strain evidence="2 3">DSM 53668</strain>
    </source>
</reference>
<dbReference type="OrthoDB" id="5509722at2"/>
<dbReference type="EMBL" id="CP011125">
    <property type="protein sequence ID" value="AKF05888.1"/>
    <property type="molecule type" value="Genomic_DNA"/>
</dbReference>
<feature type="region of interest" description="Disordered" evidence="1">
    <location>
        <begin position="1"/>
        <end position="52"/>
    </location>
</feature>
<evidence type="ECO:0000256" key="1">
    <source>
        <dbReference type="SAM" id="MobiDB-lite"/>
    </source>
</evidence>
<feature type="compositionally biased region" description="Basic and acidic residues" evidence="1">
    <location>
        <begin position="1"/>
        <end position="18"/>
    </location>
</feature>
<keyword evidence="3" id="KW-1185">Reference proteome</keyword>
<evidence type="ECO:0000313" key="2">
    <source>
        <dbReference type="EMBL" id="AKF05888.1"/>
    </source>
</evidence>
<dbReference type="STRING" id="927083.DB32_003037"/>
<dbReference type="RefSeq" id="WP_053233110.1">
    <property type="nucleotide sequence ID" value="NZ_CP011125.1"/>
</dbReference>
<sequence>MTGCTDREPGARPPRGDGDGGVVLPPGVDGGDPRPRVDAGCYEGTRDDDVDGDGWTEAMGDCYDCSPQVNPGAFDDPGNAVDEDCRDGVATAAEACDVGLALASEDPSDGARAVGLCRFTTETSREWGVLSARWTRADGSGGPADPRQHAMMPQFGALSARGGGTMLGLSSGAARAPGQAGFTSGCDVYTDEPQGSWPAGLDRRSPACPGVVAGDVYDPIALEVRVRVPSNAAGLQFESNFFTYEYPDFICSEYNDFFVVLMEPRPEGSTDGNIVFDTAGNKVSVNNSLLRACSPGTFGGRNFACDLGTGPLASTSYDDTAECGQSPESPFPIPFPIPGGGGPVGASTGWLRTQVPVEAGSIITLRFAIWDAGDPDLDSLTLIDSFTWLVEDPGEVSTDPILF</sequence>
<proteinExistence type="predicted"/>
<accession>A0A0F6YI84</accession>
<dbReference type="AlphaFoldDB" id="A0A0F6YI84"/>
<gene>
    <name evidence="2" type="ORF">DB32_003037</name>
</gene>
<dbReference type="Proteomes" id="UP000034883">
    <property type="component" value="Chromosome"/>
</dbReference>